<dbReference type="InterPro" id="IPR033985">
    <property type="entry name" value="SusD-like_N"/>
</dbReference>
<dbReference type="GO" id="GO:0009279">
    <property type="term" value="C:cell outer membrane"/>
    <property type="evidence" value="ECO:0007669"/>
    <property type="project" value="UniProtKB-SubCell"/>
</dbReference>
<keyword evidence="5" id="KW-0998">Cell outer membrane</keyword>
<evidence type="ECO:0000256" key="2">
    <source>
        <dbReference type="ARBA" id="ARBA00006275"/>
    </source>
</evidence>
<dbReference type="RefSeq" id="WP_150879589.1">
    <property type="nucleotide sequence ID" value="NZ_VTWS01000005.1"/>
</dbReference>
<comment type="subcellular location">
    <subcellularLocation>
        <location evidence="1">Cell outer membrane</location>
    </subcellularLocation>
</comment>
<dbReference type="Pfam" id="PF14322">
    <property type="entry name" value="SusD-like_3"/>
    <property type="match status" value="1"/>
</dbReference>
<comment type="caution">
    <text evidence="8">The sequence shown here is derived from an EMBL/GenBank/DDBJ whole genome shotgun (WGS) entry which is preliminary data.</text>
</comment>
<evidence type="ECO:0000259" key="7">
    <source>
        <dbReference type="Pfam" id="PF14322"/>
    </source>
</evidence>
<gene>
    <name evidence="8" type="ORF">F0P93_21030</name>
</gene>
<evidence type="ECO:0000256" key="1">
    <source>
        <dbReference type="ARBA" id="ARBA00004442"/>
    </source>
</evidence>
<protein>
    <submittedName>
        <fullName evidence="8">RagB/SusD family nutrient uptake outer membrane protein</fullName>
    </submittedName>
</protein>
<dbReference type="InterPro" id="IPR012944">
    <property type="entry name" value="SusD_RagB_dom"/>
</dbReference>
<accession>A0A5N1JFL5</accession>
<dbReference type="Proteomes" id="UP000326344">
    <property type="component" value="Unassembled WGS sequence"/>
</dbReference>
<evidence type="ECO:0000256" key="4">
    <source>
        <dbReference type="ARBA" id="ARBA00023136"/>
    </source>
</evidence>
<dbReference type="EMBL" id="VTWS01000005">
    <property type="protein sequence ID" value="KAA9349926.1"/>
    <property type="molecule type" value="Genomic_DNA"/>
</dbReference>
<dbReference type="Gene3D" id="1.25.40.390">
    <property type="match status" value="1"/>
</dbReference>
<dbReference type="PROSITE" id="PS51257">
    <property type="entry name" value="PROKAR_LIPOPROTEIN"/>
    <property type="match status" value="1"/>
</dbReference>
<dbReference type="SUPFAM" id="SSF48452">
    <property type="entry name" value="TPR-like"/>
    <property type="match status" value="1"/>
</dbReference>
<evidence type="ECO:0000259" key="6">
    <source>
        <dbReference type="Pfam" id="PF07980"/>
    </source>
</evidence>
<dbReference type="AlphaFoldDB" id="A0A5N1JFL5"/>
<organism evidence="8 9">
    <name type="scientific">Larkinella humicola</name>
    <dbReference type="NCBI Taxonomy" id="2607654"/>
    <lineage>
        <taxon>Bacteria</taxon>
        <taxon>Pseudomonadati</taxon>
        <taxon>Bacteroidota</taxon>
        <taxon>Cytophagia</taxon>
        <taxon>Cytophagales</taxon>
        <taxon>Spirosomataceae</taxon>
        <taxon>Larkinella</taxon>
    </lineage>
</organism>
<keyword evidence="9" id="KW-1185">Reference proteome</keyword>
<reference evidence="8 9" key="1">
    <citation type="submission" date="2019-09" db="EMBL/GenBank/DDBJ databases">
        <title>Genome Sequence of Larkinella sp MA1.</title>
        <authorList>
            <person name="Srinivasan S."/>
        </authorList>
    </citation>
    <scope>NUCLEOTIDE SEQUENCE [LARGE SCALE GENOMIC DNA]</scope>
    <source>
        <strain evidence="8 9">MA1</strain>
    </source>
</reference>
<feature type="domain" description="RagB/SusD" evidence="6">
    <location>
        <begin position="326"/>
        <end position="547"/>
    </location>
</feature>
<evidence type="ECO:0000313" key="9">
    <source>
        <dbReference type="Proteomes" id="UP000326344"/>
    </source>
</evidence>
<keyword evidence="4" id="KW-0472">Membrane</keyword>
<comment type="similarity">
    <text evidence="2">Belongs to the SusD family.</text>
</comment>
<proteinExistence type="inferred from homology"/>
<evidence type="ECO:0000256" key="5">
    <source>
        <dbReference type="ARBA" id="ARBA00023237"/>
    </source>
</evidence>
<name>A0A5N1JFL5_9BACT</name>
<sequence>MKSFVFKTGVLTLSLLTLVSCKDVLEEYNPSGLTAETVYSTPEGFETLVNAAYSYQRWWYGKEEAHNIVETGTDIWTSGAGETDRGLTQYQNLQGSNAYLTTEWREFYAAINLCNAGINRIDKAGLSATLRPIREGELRFLRAFYYWHVVETWGGVHFTTQETNGIISTANRTPVETFYNQIFEDLKAAVAALPITQPQYGKVTKGAAQAFLARMYLTRGMNKEALEMAQAVLTGNYGYKLEANYADLWKMSNLKTKEAIYVVDYSANLALNDLVNTTFNPYGHGRGSNSTHLLYIMKYDDRPGMTRDILNGRPFNRYMPTRFLLDLYSENDARYEGSFNEVWYANSASRPAGMSLGDTAVYCTRKEIPDAFETTRKYQNYDRSKVYNANGTVKDNLRYPSLSKFMDPTRASLNEAQSARDVFVIRLAEVYLIAAEAQMKLGNLQAAADYINVLRTRAAKPGKTAAMQIIPSQVTIDFILDERARELAGEQIRWFDLKRTGKLLERIRAYAPDNAVNLQDFHVLRPIPQTQLDAVTNKTEFTQNPGYQ</sequence>
<dbReference type="Pfam" id="PF07980">
    <property type="entry name" value="SusD_RagB"/>
    <property type="match status" value="1"/>
</dbReference>
<dbReference type="InterPro" id="IPR011990">
    <property type="entry name" value="TPR-like_helical_dom_sf"/>
</dbReference>
<feature type="domain" description="SusD-like N-terminal" evidence="7">
    <location>
        <begin position="91"/>
        <end position="217"/>
    </location>
</feature>
<keyword evidence="3" id="KW-0732">Signal</keyword>
<evidence type="ECO:0000256" key="3">
    <source>
        <dbReference type="ARBA" id="ARBA00022729"/>
    </source>
</evidence>
<evidence type="ECO:0000313" key="8">
    <source>
        <dbReference type="EMBL" id="KAA9349926.1"/>
    </source>
</evidence>